<dbReference type="HOGENOM" id="CLU_3026482_0_0_9"/>
<keyword evidence="2" id="KW-1185">Reference proteome</keyword>
<dbReference type="RefSeq" id="WP_006906777.1">
    <property type="nucleotide sequence ID" value="NZ_GG665867.1"/>
</dbReference>
<name>C4GCT6_9FIRM</name>
<protein>
    <submittedName>
        <fullName evidence="1">Uncharacterized protein</fullName>
    </submittedName>
</protein>
<proteinExistence type="predicted"/>
<organism evidence="1 2">
    <name type="scientific">Shuttleworthella satelles DSM 14600</name>
    <dbReference type="NCBI Taxonomy" id="626523"/>
    <lineage>
        <taxon>Bacteria</taxon>
        <taxon>Bacillati</taxon>
        <taxon>Bacillota</taxon>
        <taxon>Clostridia</taxon>
        <taxon>Lachnospirales</taxon>
        <taxon>Lachnospiraceae</taxon>
        <taxon>Shuttleworthella</taxon>
    </lineage>
</organism>
<dbReference type="EMBL" id="ACIP02000004">
    <property type="protein sequence ID" value="EEP27786.1"/>
    <property type="molecule type" value="Genomic_DNA"/>
</dbReference>
<sequence length="55" mass="6581">MKDIMRKFEILLAVLLLLTGILFIVYITNADSKLVEFIYDKLWEFHHNKVVEDKI</sequence>
<evidence type="ECO:0000313" key="1">
    <source>
        <dbReference type="EMBL" id="EEP27786.1"/>
    </source>
</evidence>
<comment type="caution">
    <text evidence="1">The sequence shown here is derived from an EMBL/GenBank/DDBJ whole genome shotgun (WGS) entry which is preliminary data.</text>
</comment>
<reference evidence="1" key="1">
    <citation type="submission" date="2009-04" db="EMBL/GenBank/DDBJ databases">
        <authorList>
            <person name="Weinstock G."/>
            <person name="Sodergren E."/>
            <person name="Clifton S."/>
            <person name="Fulton L."/>
            <person name="Fulton B."/>
            <person name="Courtney L."/>
            <person name="Fronick C."/>
            <person name="Harrison M."/>
            <person name="Strong C."/>
            <person name="Farmer C."/>
            <person name="Delahaunty K."/>
            <person name="Markovic C."/>
            <person name="Hall O."/>
            <person name="Minx P."/>
            <person name="Tomlinson C."/>
            <person name="Mitreva M."/>
            <person name="Nelson J."/>
            <person name="Hou S."/>
            <person name="Wollam A."/>
            <person name="Pepin K.H."/>
            <person name="Johnson M."/>
            <person name="Bhonagiri V."/>
            <person name="Nash W.E."/>
            <person name="Warren W."/>
            <person name="Chinwalla A."/>
            <person name="Mardis E.R."/>
            <person name="Wilson R.K."/>
        </authorList>
    </citation>
    <scope>NUCLEOTIDE SEQUENCE [LARGE SCALE GENOMIC DNA]</scope>
    <source>
        <strain evidence="1">DSM 14600</strain>
    </source>
</reference>
<dbReference type="STRING" id="626523.GCWU000342_01780"/>
<dbReference type="Proteomes" id="UP000003494">
    <property type="component" value="Unassembled WGS sequence"/>
</dbReference>
<dbReference type="AlphaFoldDB" id="C4GCT6"/>
<evidence type="ECO:0000313" key="2">
    <source>
        <dbReference type="Proteomes" id="UP000003494"/>
    </source>
</evidence>
<accession>C4GCT6</accession>
<gene>
    <name evidence="1" type="ORF">GCWU000342_01780</name>
</gene>